<proteinExistence type="inferred from homology"/>
<dbReference type="CDD" id="cd00862">
    <property type="entry name" value="ProRS_anticodon_zinc"/>
    <property type="match status" value="1"/>
</dbReference>
<dbReference type="PANTHER" id="PTHR43382">
    <property type="entry name" value="PROLYL-TRNA SYNTHETASE"/>
    <property type="match status" value="1"/>
</dbReference>
<dbReference type="GO" id="GO:0017101">
    <property type="term" value="C:aminoacyl-tRNA synthetase multienzyme complex"/>
    <property type="evidence" value="ECO:0007669"/>
    <property type="project" value="TreeGrafter"/>
</dbReference>
<dbReference type="GO" id="GO:0006424">
    <property type="term" value="P:glutamyl-tRNA aminoacylation"/>
    <property type="evidence" value="ECO:0007669"/>
    <property type="project" value="InterPro"/>
</dbReference>
<dbReference type="GO" id="GO:0005524">
    <property type="term" value="F:ATP binding"/>
    <property type="evidence" value="ECO:0007669"/>
    <property type="project" value="UniProtKB-KW"/>
</dbReference>
<dbReference type="SUPFAM" id="SSF64586">
    <property type="entry name" value="C-terminal domain of ProRS"/>
    <property type="match status" value="1"/>
</dbReference>
<dbReference type="InterPro" id="IPR000924">
    <property type="entry name" value="Glu/Gln-tRNA-synth"/>
</dbReference>
<dbReference type="InterPro" id="IPR036621">
    <property type="entry name" value="Anticodon-bd_dom_sf"/>
</dbReference>
<dbReference type="FunFam" id="3.90.800.10:FF:000001">
    <property type="entry name" value="Glutamine--tRNA ligase"/>
    <property type="match status" value="1"/>
</dbReference>
<dbReference type="InterPro" id="IPR020061">
    <property type="entry name" value="Glu_tRNA_lig_a-bdl"/>
</dbReference>
<dbReference type="Pfam" id="PF00749">
    <property type="entry name" value="tRNA-synt_1c"/>
    <property type="match status" value="1"/>
</dbReference>
<keyword evidence="9" id="KW-1185">Reference proteome</keyword>
<dbReference type="PROSITE" id="PS50862">
    <property type="entry name" value="AA_TRNA_LIGASE_II"/>
    <property type="match status" value="1"/>
</dbReference>
<dbReference type="FunFam" id="1.10.1160.10:FF:000001">
    <property type="entry name" value="Glutamine--tRNA ligase"/>
    <property type="match status" value="1"/>
</dbReference>
<feature type="compositionally biased region" description="Basic and acidic residues" evidence="6">
    <location>
        <begin position="612"/>
        <end position="640"/>
    </location>
</feature>
<comment type="caution">
    <text evidence="8">The sequence shown here is derived from an EMBL/GenBank/DDBJ whole genome shotgun (WGS) entry which is preliminary data.</text>
</comment>
<dbReference type="Pfam" id="PF03950">
    <property type="entry name" value="tRNA-synt_1c_C"/>
    <property type="match status" value="1"/>
</dbReference>
<dbReference type="InterPro" id="IPR006195">
    <property type="entry name" value="aa-tRNA-synth_II"/>
</dbReference>
<dbReference type="FunFam" id="3.40.50.620:FF:000037">
    <property type="entry name" value="Glutamine--tRNA ligase cytoplasmic"/>
    <property type="match status" value="1"/>
</dbReference>
<keyword evidence="2" id="KW-0547">Nucleotide-binding</keyword>
<evidence type="ECO:0000256" key="2">
    <source>
        <dbReference type="ARBA" id="ARBA00022741"/>
    </source>
</evidence>
<dbReference type="InterPro" id="IPR033721">
    <property type="entry name" value="ProRS_core_arch_euk"/>
</dbReference>
<name>A0A177BC09_9BILA</name>
<dbReference type="Gene3D" id="3.30.930.10">
    <property type="entry name" value="Bira Bifunctional Protein, Domain 2"/>
    <property type="match status" value="1"/>
</dbReference>
<dbReference type="CDD" id="cd00778">
    <property type="entry name" value="ProRS_core_arch_euk"/>
    <property type="match status" value="1"/>
</dbReference>
<dbReference type="PROSITE" id="PS00178">
    <property type="entry name" value="AA_TRNA_LIGASE_I"/>
    <property type="match status" value="1"/>
</dbReference>
<dbReference type="InterPro" id="IPR045864">
    <property type="entry name" value="aa-tRNA-synth_II/BPL/LPL"/>
</dbReference>
<dbReference type="InterPro" id="IPR001412">
    <property type="entry name" value="aa-tRNA-synth_I_CS"/>
</dbReference>
<dbReference type="InterPro" id="IPR011035">
    <property type="entry name" value="Ribosomal_bL25/Gln-tRNA_synth"/>
</dbReference>
<keyword evidence="4" id="KW-0648">Protein biosynthesis</keyword>
<dbReference type="HAMAP" id="MF_01571">
    <property type="entry name" value="Pro_tRNA_synth_type3"/>
    <property type="match status" value="1"/>
</dbReference>
<dbReference type="SUPFAM" id="SSF55681">
    <property type="entry name" value="Class II aaRS and biotin synthetases"/>
    <property type="match status" value="1"/>
</dbReference>
<organism evidence="8 9">
    <name type="scientific">Intoshia linei</name>
    <dbReference type="NCBI Taxonomy" id="1819745"/>
    <lineage>
        <taxon>Eukaryota</taxon>
        <taxon>Metazoa</taxon>
        <taxon>Spiralia</taxon>
        <taxon>Lophotrochozoa</taxon>
        <taxon>Mesozoa</taxon>
        <taxon>Orthonectida</taxon>
        <taxon>Rhopaluridae</taxon>
        <taxon>Intoshia</taxon>
    </lineage>
</organism>
<dbReference type="SUPFAM" id="SSF52374">
    <property type="entry name" value="Nucleotidylyl transferase"/>
    <property type="match status" value="1"/>
</dbReference>
<protein>
    <recommendedName>
        <fullName evidence="7">Aminoacyl-transfer RNA synthetases class-II family profile domain-containing protein</fullName>
    </recommendedName>
</protein>
<dbReference type="Proteomes" id="UP000078046">
    <property type="component" value="Unassembled WGS sequence"/>
</dbReference>
<dbReference type="EMBL" id="LWCA01000018">
    <property type="protein sequence ID" value="OAF71857.1"/>
    <property type="molecule type" value="Genomic_DNA"/>
</dbReference>
<dbReference type="AlphaFoldDB" id="A0A177BC09"/>
<evidence type="ECO:0000313" key="8">
    <source>
        <dbReference type="EMBL" id="OAF71857.1"/>
    </source>
</evidence>
<dbReference type="GO" id="GO:0006433">
    <property type="term" value="P:prolyl-tRNA aminoacylation"/>
    <property type="evidence" value="ECO:0007669"/>
    <property type="project" value="InterPro"/>
</dbReference>
<dbReference type="Gene3D" id="3.90.800.10">
    <property type="entry name" value="Glutamyl-tRNA Synthetase, Domain 3"/>
    <property type="match status" value="1"/>
</dbReference>
<dbReference type="PRINTS" id="PR00987">
    <property type="entry name" value="TRNASYNTHGLU"/>
</dbReference>
<gene>
    <name evidence="8" type="ORF">A3Q56_00355</name>
</gene>
<dbReference type="InterPro" id="IPR020059">
    <property type="entry name" value="Glu/Gln-tRNA-synth_Ib_codon-bd"/>
</dbReference>
<evidence type="ECO:0000256" key="3">
    <source>
        <dbReference type="ARBA" id="ARBA00022840"/>
    </source>
</evidence>
<dbReference type="Gene3D" id="3.40.50.620">
    <property type="entry name" value="HUPs"/>
    <property type="match status" value="1"/>
</dbReference>
<dbReference type="GO" id="GO:0004818">
    <property type="term" value="F:glutamate-tRNA ligase activity"/>
    <property type="evidence" value="ECO:0007669"/>
    <property type="project" value="InterPro"/>
</dbReference>
<dbReference type="InterPro" id="IPR016061">
    <property type="entry name" value="Pro-tRNA_ligase_II_C"/>
</dbReference>
<dbReference type="InterPro" id="IPR017449">
    <property type="entry name" value="Pro-tRNA_synth_II"/>
</dbReference>
<keyword evidence="1" id="KW-0436">Ligase</keyword>
<dbReference type="Pfam" id="PF20974">
    <property type="entry name" value="tRNA-synt_1c_C2"/>
    <property type="match status" value="1"/>
</dbReference>
<keyword evidence="3" id="KW-0067">ATP-binding</keyword>
<dbReference type="SMART" id="SM00946">
    <property type="entry name" value="ProRS-C_1"/>
    <property type="match status" value="1"/>
</dbReference>
<dbReference type="InterPro" id="IPR020056">
    <property type="entry name" value="Rbsml_bL25/Gln-tRNA_synth_N"/>
</dbReference>
<dbReference type="Gene3D" id="3.30.110.30">
    <property type="entry name" value="C-terminal domain of ProRS"/>
    <property type="match status" value="1"/>
</dbReference>
<dbReference type="InterPro" id="IPR004154">
    <property type="entry name" value="Anticodon-bd"/>
</dbReference>
<feature type="region of interest" description="Disordered" evidence="6">
    <location>
        <begin position="588"/>
        <end position="640"/>
    </location>
</feature>
<feature type="domain" description="Aminoacyl-transfer RNA synthetases class-II family profile" evidence="7">
    <location>
        <begin position="680"/>
        <end position="921"/>
    </location>
</feature>
<keyword evidence="5" id="KW-0030">Aminoacyl-tRNA synthetase</keyword>
<dbReference type="GO" id="GO:0004827">
    <property type="term" value="F:proline-tRNA ligase activity"/>
    <property type="evidence" value="ECO:0007669"/>
    <property type="project" value="InterPro"/>
</dbReference>
<sequence>MTCRMEQGGKFVYIKSSGNQEIVVRFPPEASGFLHIGHAKAALLNQYYQKQFNGKLIMRFDDTNPNKEKSEYEKAILQDLKTLKVEWDIHTYTSDSFEKILDFANIMIKNDLAYVDDRCVEIIRSEREKMIEPICRNNTTSENLKKWQEMIDGTTYGKQCCLRAKIDYASFNGCMRDPVIYRCCETQHPRTKDKYKVYPTYDFACPIVDSIENVSHAMRTSEYADRDHQYYWFCDALKIRKPQVLSYSRLGLEYTLLSKRKLAYLVESKYVNGWDDPRFPTVRGMFRRGMTLEGLKEFVIAQGFSKSITNMSWDKIWGFNKKIIDVIVPRYTAIDQNCVIISLVNFKNCYNDKFEIDVDLHPKNSKIGSKKILCSDQVYINYKDAIELKLNSRVTLIKWTNIEILKIKQVDNKIVEIVANLLVEDKNFKNTNKLSWISANDQLVKIEATHYGNILTKCKLEKNDDFKKFINHKSMSKFFLLGESSMKIKAGDSIQIMRMGYYICDAVDADGTLNLIDIPDGRATNLSTCDSVSNVKNPNEIKKLVDAITNCLKDIQIAEAKGNEPILLKKQRKLIDLKKRFKGMAGEEFNPDSASVKTEKKSTKTKSKKNKKTDQSKKQEKTQDLKSAKPVEDSKKNTKLGMDVKKSENFNKWYTQVLQKAEMIEYYDVSGCYIITPWSFFIWEAIKEYLDKKIKSFGFSNAYFPMFVSEAALQKEETHIADFSPEVAWVTQSGNSVMAKKIAIRPTSETVMYPTFSKWVQSHRDLPIKINQWCNVVRWEFKDAMPFVRSREFLWQEGHSAYSDKNSAMNEVYEIIDQYEYIYESLLAIPVIKGKKTEKEKFAGGDMTTTVEVIVTHSGRGVQAATSHFLGQNFSKIFDISYIDTETNENSFAYQNSWAITTRSIGLITMIHGDDKGMILPPKVAKYQVVIIPCGLKASLPEKESQEVIQCCESVKSILEDKNVRVHVDNRDNYSPGWKFNYWELKGVPLRCEIGPRDVKSKSLTFVRRDTCERVKMGFDNMMYANVVNLFNLIHDNLLTRATERQQATLSTCTIFEESLQAIKQNKIIYAPFCLGQKCEEEFRKLTTIVESDKQLMGAKSLCIPFKKIAVVTSEKCINPNCTSTPTDYVYFGRSY</sequence>
<dbReference type="Gene3D" id="2.40.240.10">
    <property type="entry name" value="Ribosomal Protein L25, Chain P"/>
    <property type="match status" value="2"/>
</dbReference>
<dbReference type="Pfam" id="PF03129">
    <property type="entry name" value="HGTP_anticodon"/>
    <property type="match status" value="1"/>
</dbReference>
<evidence type="ECO:0000256" key="6">
    <source>
        <dbReference type="SAM" id="MobiDB-lite"/>
    </source>
</evidence>
<dbReference type="SUPFAM" id="SSF52954">
    <property type="entry name" value="Class II aaRS ABD-related"/>
    <property type="match status" value="1"/>
</dbReference>
<dbReference type="InterPro" id="IPR002314">
    <property type="entry name" value="aa-tRNA-synt_IIb"/>
</dbReference>
<reference evidence="8 9" key="1">
    <citation type="submission" date="2016-04" db="EMBL/GenBank/DDBJ databases">
        <title>The genome of Intoshia linei affirms orthonectids as highly simplified spiralians.</title>
        <authorList>
            <person name="Mikhailov K.V."/>
            <person name="Slusarev G.S."/>
            <person name="Nikitin M.A."/>
            <person name="Logacheva M.D."/>
            <person name="Penin A."/>
            <person name="Aleoshin V."/>
            <person name="Panchin Y.V."/>
        </authorList>
    </citation>
    <scope>NUCLEOTIDE SEQUENCE [LARGE SCALE GENOMIC DNA]</scope>
    <source>
        <strain evidence="8">Intl2013</strain>
        <tissue evidence="8">Whole animal</tissue>
    </source>
</reference>
<dbReference type="GO" id="GO:0005737">
    <property type="term" value="C:cytoplasm"/>
    <property type="evidence" value="ECO:0007669"/>
    <property type="project" value="InterPro"/>
</dbReference>
<evidence type="ECO:0000256" key="5">
    <source>
        <dbReference type="ARBA" id="ARBA00023146"/>
    </source>
</evidence>
<accession>A0A177BC09</accession>
<dbReference type="Pfam" id="PF09180">
    <property type="entry name" value="ProRS-C_1"/>
    <property type="match status" value="1"/>
</dbReference>
<dbReference type="InterPro" id="IPR014729">
    <property type="entry name" value="Rossmann-like_a/b/a_fold"/>
</dbReference>
<dbReference type="Gene3D" id="1.10.1160.10">
    <property type="entry name" value="Glutamyl-trna Synthetase, Domain 2"/>
    <property type="match status" value="1"/>
</dbReference>
<dbReference type="NCBIfam" id="TIGR00463">
    <property type="entry name" value="gltX_arch"/>
    <property type="match status" value="1"/>
</dbReference>
<dbReference type="InterPro" id="IPR004526">
    <property type="entry name" value="Glu-tRNA-synth_arc/euk"/>
</dbReference>
<dbReference type="OrthoDB" id="1350766at2759"/>
<dbReference type="FunFam" id="3.40.50.800:FF:000005">
    <property type="entry name" value="bifunctional glutamate/proline--tRNA ligase"/>
    <property type="match status" value="1"/>
</dbReference>
<evidence type="ECO:0000256" key="4">
    <source>
        <dbReference type="ARBA" id="ARBA00022917"/>
    </source>
</evidence>
<evidence type="ECO:0000256" key="1">
    <source>
        <dbReference type="ARBA" id="ARBA00022598"/>
    </source>
</evidence>
<dbReference type="NCBIfam" id="TIGR00408">
    <property type="entry name" value="proS_fam_I"/>
    <property type="match status" value="1"/>
</dbReference>
<dbReference type="InterPro" id="IPR020058">
    <property type="entry name" value="Glu/Gln-tRNA-synth_Ib_cat-dom"/>
</dbReference>
<dbReference type="FunFam" id="3.30.930.10:FF:000007">
    <property type="entry name" value="Bifunctional glutamate/proline--tRNA ligase"/>
    <property type="match status" value="1"/>
</dbReference>
<evidence type="ECO:0000313" key="9">
    <source>
        <dbReference type="Proteomes" id="UP000078046"/>
    </source>
</evidence>
<dbReference type="Gene3D" id="3.40.50.800">
    <property type="entry name" value="Anticodon-binding domain"/>
    <property type="match status" value="1"/>
</dbReference>
<dbReference type="InterPro" id="IPR004499">
    <property type="entry name" value="Pro-tRNA-ligase_IIa_arc-type"/>
</dbReference>
<dbReference type="Pfam" id="PF00587">
    <property type="entry name" value="tRNA-synt_2b"/>
    <property type="match status" value="1"/>
</dbReference>
<evidence type="ECO:0000259" key="7">
    <source>
        <dbReference type="PROSITE" id="PS50862"/>
    </source>
</evidence>
<dbReference type="InterPro" id="IPR049437">
    <property type="entry name" value="tRNA-synt_1c_C2"/>
</dbReference>
<dbReference type="SUPFAM" id="SSF50715">
    <property type="entry name" value="Ribosomal protein L25-like"/>
    <property type="match status" value="1"/>
</dbReference>
<dbReference type="PANTHER" id="PTHR43382:SF2">
    <property type="entry name" value="BIFUNCTIONAL GLUTAMATE_PROLINE--TRNA LIGASE"/>
    <property type="match status" value="1"/>
</dbReference>